<evidence type="ECO:0000313" key="2">
    <source>
        <dbReference type="Proteomes" id="UP000237347"/>
    </source>
</evidence>
<accession>A0AAW0J5L0</accession>
<gene>
    <name evidence="1" type="ORF">CFP56_037049</name>
</gene>
<proteinExistence type="predicted"/>
<reference evidence="1 2" key="1">
    <citation type="journal article" date="2018" name="Sci. Data">
        <title>The draft genome sequence of cork oak.</title>
        <authorList>
            <person name="Ramos A.M."/>
            <person name="Usie A."/>
            <person name="Barbosa P."/>
            <person name="Barros P.M."/>
            <person name="Capote T."/>
            <person name="Chaves I."/>
            <person name="Simoes F."/>
            <person name="Abreu I."/>
            <person name="Carrasquinho I."/>
            <person name="Faro C."/>
            <person name="Guimaraes J.B."/>
            <person name="Mendonca D."/>
            <person name="Nobrega F."/>
            <person name="Rodrigues L."/>
            <person name="Saibo N.J.M."/>
            <person name="Varela M.C."/>
            <person name="Egas C."/>
            <person name="Matos J."/>
            <person name="Miguel C.M."/>
            <person name="Oliveira M.M."/>
            <person name="Ricardo C.P."/>
            <person name="Goncalves S."/>
        </authorList>
    </citation>
    <scope>NUCLEOTIDE SEQUENCE [LARGE SCALE GENOMIC DNA]</scope>
    <source>
        <strain evidence="2">cv. HL8</strain>
    </source>
</reference>
<sequence>MTESLLHHHSSDGCCLYNSVWHVHCA</sequence>
<comment type="caution">
    <text evidence="1">The sequence shown here is derived from an EMBL/GenBank/DDBJ whole genome shotgun (WGS) entry which is preliminary data.</text>
</comment>
<evidence type="ECO:0000313" key="1">
    <source>
        <dbReference type="EMBL" id="KAK7822065.1"/>
    </source>
</evidence>
<keyword evidence="2" id="KW-1185">Reference proteome</keyword>
<dbReference type="AlphaFoldDB" id="A0AAW0J5L0"/>
<protein>
    <submittedName>
        <fullName evidence="1">Uncharacterized protein</fullName>
    </submittedName>
</protein>
<organism evidence="1 2">
    <name type="scientific">Quercus suber</name>
    <name type="common">Cork oak</name>
    <dbReference type="NCBI Taxonomy" id="58331"/>
    <lineage>
        <taxon>Eukaryota</taxon>
        <taxon>Viridiplantae</taxon>
        <taxon>Streptophyta</taxon>
        <taxon>Embryophyta</taxon>
        <taxon>Tracheophyta</taxon>
        <taxon>Spermatophyta</taxon>
        <taxon>Magnoliopsida</taxon>
        <taxon>eudicotyledons</taxon>
        <taxon>Gunneridae</taxon>
        <taxon>Pentapetalae</taxon>
        <taxon>rosids</taxon>
        <taxon>fabids</taxon>
        <taxon>Fagales</taxon>
        <taxon>Fagaceae</taxon>
        <taxon>Quercus</taxon>
    </lineage>
</organism>
<name>A0AAW0J5L0_QUESU</name>
<dbReference type="Proteomes" id="UP000237347">
    <property type="component" value="Unassembled WGS sequence"/>
</dbReference>
<dbReference type="EMBL" id="PKMF04000681">
    <property type="protein sequence ID" value="KAK7822065.1"/>
    <property type="molecule type" value="Genomic_DNA"/>
</dbReference>